<dbReference type="SMART" id="SM00043">
    <property type="entry name" value="CY"/>
    <property type="match status" value="1"/>
</dbReference>
<evidence type="ECO:0000313" key="7">
    <source>
        <dbReference type="Proteomes" id="UP000077755"/>
    </source>
</evidence>
<evidence type="ECO:0000259" key="4">
    <source>
        <dbReference type="SMART" id="SM00043"/>
    </source>
</evidence>
<feature type="domain" description="Cystatin" evidence="4">
    <location>
        <begin position="28"/>
        <end position="118"/>
    </location>
</feature>
<evidence type="ECO:0000256" key="1">
    <source>
        <dbReference type="ARBA" id="ARBA00022690"/>
    </source>
</evidence>
<accession>A0A166CLV9</accession>
<evidence type="ECO:0000313" key="5">
    <source>
        <dbReference type="EMBL" id="KZN04070.1"/>
    </source>
</evidence>
<dbReference type="KEGG" id="dcr:108208307"/>
<keyword evidence="2" id="KW-0789">Thiol protease inhibitor</keyword>
<keyword evidence="1" id="KW-0646">Protease inhibitor</keyword>
<dbReference type="SUPFAM" id="SSF54403">
    <property type="entry name" value="Cystatin/monellin"/>
    <property type="match status" value="1"/>
</dbReference>
<dbReference type="STRING" id="79200.A0A166CLV9"/>
<dbReference type="EMBL" id="LNRQ01000002">
    <property type="protein sequence ID" value="KZN04070.1"/>
    <property type="molecule type" value="Genomic_DNA"/>
</dbReference>
<feature type="signal peptide" evidence="3">
    <location>
        <begin position="1"/>
        <end position="23"/>
    </location>
</feature>
<dbReference type="Gene3D" id="3.10.450.10">
    <property type="match status" value="1"/>
</dbReference>
<sequence length="122" mass="13426">MSLSFKLLLITISICPLFSATVAAPRKILLGGYVPINDTATPEIQAIAKFAVSEHNKEANTKIMYMKIVKGEKQVVAGLNYRLIIEAKDGDEMIQHYEAIVYVKAGKDSKKLVSFAPIEELA</sequence>
<dbReference type="SMR" id="A0A166CLV9"/>
<feature type="chain" id="PRO_5018734618" description="Cystatin domain-containing protein" evidence="3">
    <location>
        <begin position="24"/>
        <end position="122"/>
    </location>
</feature>
<dbReference type="Pfam" id="PF16845">
    <property type="entry name" value="SQAPI"/>
    <property type="match status" value="1"/>
</dbReference>
<evidence type="ECO:0000256" key="3">
    <source>
        <dbReference type="SAM" id="SignalP"/>
    </source>
</evidence>
<dbReference type="Gramene" id="KZN04070">
    <property type="protein sequence ID" value="KZN04070"/>
    <property type="gene ID" value="DCAR_004907"/>
</dbReference>
<dbReference type="Proteomes" id="UP000077755">
    <property type="component" value="Chromosome 2"/>
</dbReference>
<keyword evidence="7" id="KW-1185">Reference proteome</keyword>
<dbReference type="AlphaFoldDB" id="A0A166CLV9"/>
<gene>
    <name evidence="5" type="ORF">DCAR_004907</name>
    <name evidence="6" type="ORF">DCAR_0205431</name>
</gene>
<dbReference type="InterPro" id="IPR046350">
    <property type="entry name" value="Cystatin_sf"/>
</dbReference>
<protein>
    <recommendedName>
        <fullName evidence="4">Cystatin domain-containing protein</fullName>
    </recommendedName>
</protein>
<dbReference type="PANTHER" id="PTHR47364:SF2">
    <property type="entry name" value="CYSTEINE PROTEINASE INHIBITOR 5"/>
    <property type="match status" value="1"/>
</dbReference>
<dbReference type="InterPro" id="IPR018073">
    <property type="entry name" value="Prot_inh_cystat_CS"/>
</dbReference>
<dbReference type="OrthoDB" id="2016588at2759"/>
<organism evidence="5">
    <name type="scientific">Daucus carota subsp. sativus</name>
    <name type="common">Carrot</name>
    <dbReference type="NCBI Taxonomy" id="79200"/>
    <lineage>
        <taxon>Eukaryota</taxon>
        <taxon>Viridiplantae</taxon>
        <taxon>Streptophyta</taxon>
        <taxon>Embryophyta</taxon>
        <taxon>Tracheophyta</taxon>
        <taxon>Spermatophyta</taxon>
        <taxon>Magnoliopsida</taxon>
        <taxon>eudicotyledons</taxon>
        <taxon>Gunneridae</taxon>
        <taxon>Pentapetalae</taxon>
        <taxon>asterids</taxon>
        <taxon>campanulids</taxon>
        <taxon>Apiales</taxon>
        <taxon>Apiaceae</taxon>
        <taxon>Apioideae</taxon>
        <taxon>Scandiceae</taxon>
        <taxon>Daucinae</taxon>
        <taxon>Daucus</taxon>
        <taxon>Daucus sect. Daucus</taxon>
    </lineage>
</organism>
<name>A0A166CLV9_DAUCS</name>
<evidence type="ECO:0000313" key="6">
    <source>
        <dbReference type="EMBL" id="WOG86230.1"/>
    </source>
</evidence>
<dbReference type="OMA" id="FVYEQVW"/>
<dbReference type="EMBL" id="CP093344">
    <property type="protein sequence ID" value="WOG86230.1"/>
    <property type="molecule type" value="Genomic_DNA"/>
</dbReference>
<dbReference type="PROSITE" id="PS00287">
    <property type="entry name" value="CYSTATIN"/>
    <property type="match status" value="1"/>
</dbReference>
<dbReference type="PANTHER" id="PTHR47364">
    <property type="entry name" value="CYSTEINE PROTEINASE INHIBITOR 5"/>
    <property type="match status" value="1"/>
</dbReference>
<proteinExistence type="predicted"/>
<reference evidence="6" key="2">
    <citation type="submission" date="2022-03" db="EMBL/GenBank/DDBJ databases">
        <title>Draft title - Genomic analysis of global carrot germplasm unveils the trajectory of domestication and the origin of high carotenoid orange carrot.</title>
        <authorList>
            <person name="Iorizzo M."/>
            <person name="Ellison S."/>
            <person name="Senalik D."/>
            <person name="Macko-Podgorni A."/>
            <person name="Grzebelus D."/>
            <person name="Bostan H."/>
            <person name="Rolling W."/>
            <person name="Curaba J."/>
            <person name="Simon P."/>
        </authorList>
    </citation>
    <scope>NUCLEOTIDE SEQUENCE</scope>
    <source>
        <tissue evidence="6">Leaf</tissue>
    </source>
</reference>
<dbReference type="GO" id="GO:0004869">
    <property type="term" value="F:cysteine-type endopeptidase inhibitor activity"/>
    <property type="evidence" value="ECO:0007669"/>
    <property type="project" value="UniProtKB-KW"/>
</dbReference>
<dbReference type="InterPro" id="IPR000010">
    <property type="entry name" value="Cystatin_dom"/>
</dbReference>
<reference evidence="5" key="1">
    <citation type="journal article" date="2016" name="Nat. Genet.">
        <title>A high-quality carrot genome assembly provides new insights into carotenoid accumulation and asterid genome evolution.</title>
        <authorList>
            <person name="Iorizzo M."/>
            <person name="Ellison S."/>
            <person name="Senalik D."/>
            <person name="Zeng P."/>
            <person name="Satapoomin P."/>
            <person name="Huang J."/>
            <person name="Bowman M."/>
            <person name="Iovene M."/>
            <person name="Sanseverino W."/>
            <person name="Cavagnaro P."/>
            <person name="Yildiz M."/>
            <person name="Macko-Podgorni A."/>
            <person name="Moranska E."/>
            <person name="Grzebelus E."/>
            <person name="Grzebelus D."/>
            <person name="Ashrafi H."/>
            <person name="Zheng Z."/>
            <person name="Cheng S."/>
            <person name="Spooner D."/>
            <person name="Van Deynze A."/>
            <person name="Simon P."/>
        </authorList>
    </citation>
    <scope>NUCLEOTIDE SEQUENCE [LARGE SCALE GENOMIC DNA]</scope>
    <source>
        <tissue evidence="5">Leaf</tissue>
    </source>
</reference>
<evidence type="ECO:0000256" key="2">
    <source>
        <dbReference type="ARBA" id="ARBA00022704"/>
    </source>
</evidence>
<keyword evidence="3" id="KW-0732">Signal</keyword>
<dbReference type="CDD" id="cd00042">
    <property type="entry name" value="CY"/>
    <property type="match status" value="1"/>
</dbReference>